<accession>A0A8J2YUF8</accession>
<dbReference type="EMBL" id="BMJQ01000007">
    <property type="protein sequence ID" value="GGF22457.1"/>
    <property type="molecule type" value="Genomic_DNA"/>
</dbReference>
<evidence type="ECO:0000256" key="3">
    <source>
        <dbReference type="ARBA" id="ARBA00023134"/>
    </source>
</evidence>
<dbReference type="PANTHER" id="PTHR30448:SF0">
    <property type="entry name" value="RNASE ADAPTER PROTEIN RAPZ"/>
    <property type="match status" value="1"/>
</dbReference>
<dbReference type="Pfam" id="PF07475">
    <property type="entry name" value="Hpr_kinase_C"/>
    <property type="match status" value="1"/>
</dbReference>
<dbReference type="AlphaFoldDB" id="A0A8J2YUF8"/>
<sequence length="479" mass="51779">MTLHHGTVVAFDGRAVMLRGQPGTGKSDLALRLIALGAELVADDQVELVAEGDGIVARAPPTIAGMIEVRGLGIRTLPHRPWASLALVADLVAPDKVERLPEPATAMIEGREIPILTLDPFTASAPIKLLLALGLSPTAGAGPRIGYKQRAMIDPSPAQGLTQDVPPVVASARVVLVTGLSGAGRSTALKMLEDMGYEAVDNLPLSLLPRLVGATGRRARPIAVGIDIRTRDFAVTGLLAELDRLIAAERIEAKLVFLDCDDDALARRYTETRRRHPLAGDRPVMDGIRLERDRVSPLRARADVVIDTSVLKPQDLKRLLTGHFGLGGRPSLGIFVTSFSFRQGLPREADLVFDVRFLDNPYYDPVLRPLTGLDAPVQAHITADPVFADFFDNLVRLIQPLLPRYDHEGKSYLTIAIGCTGGRHRSVYVAERIGAWLAAHGQTVTVAHRDISRPVNHHAEVPMDDKPVSPSSSTLREHA</sequence>
<feature type="binding site" evidence="4">
    <location>
        <begin position="227"/>
        <end position="230"/>
    </location>
    <ligand>
        <name>GTP</name>
        <dbReference type="ChEBI" id="CHEBI:37565"/>
    </ligand>
</feature>
<reference evidence="9" key="2">
    <citation type="submission" date="2020-09" db="EMBL/GenBank/DDBJ databases">
        <authorList>
            <person name="Sun Q."/>
            <person name="Zhou Y."/>
        </authorList>
    </citation>
    <scope>NUCLEOTIDE SEQUENCE</scope>
    <source>
        <strain evidence="9">CGMCC 1.15725</strain>
    </source>
</reference>
<evidence type="ECO:0008006" key="11">
    <source>
        <dbReference type="Google" id="ProtNLM"/>
    </source>
</evidence>
<dbReference type="GO" id="GO:0006109">
    <property type="term" value="P:regulation of carbohydrate metabolic process"/>
    <property type="evidence" value="ECO:0007669"/>
    <property type="project" value="InterPro"/>
</dbReference>
<dbReference type="GO" id="GO:0000155">
    <property type="term" value="F:phosphorelay sensor kinase activity"/>
    <property type="evidence" value="ECO:0007669"/>
    <property type="project" value="InterPro"/>
</dbReference>
<evidence type="ECO:0000259" key="8">
    <source>
        <dbReference type="Pfam" id="PF22740"/>
    </source>
</evidence>
<keyword evidence="3 4" id="KW-0342">GTP-binding</keyword>
<evidence type="ECO:0000256" key="2">
    <source>
        <dbReference type="ARBA" id="ARBA00022840"/>
    </source>
</evidence>
<keyword evidence="2 4" id="KW-0067">ATP-binding</keyword>
<keyword evidence="1 4" id="KW-0547">Nucleotide-binding</keyword>
<dbReference type="GO" id="GO:0005524">
    <property type="term" value="F:ATP binding"/>
    <property type="evidence" value="ECO:0007669"/>
    <property type="project" value="UniProtKB-UniRule"/>
</dbReference>
<feature type="region of interest" description="Disordered" evidence="5">
    <location>
        <begin position="455"/>
        <end position="479"/>
    </location>
</feature>
<name>A0A8J2YUF8_9PROT</name>
<dbReference type="InterPro" id="IPR011104">
    <property type="entry name" value="Hpr_kin/Pase_C"/>
</dbReference>
<evidence type="ECO:0000313" key="10">
    <source>
        <dbReference type="Proteomes" id="UP000646365"/>
    </source>
</evidence>
<dbReference type="NCBIfam" id="NF003828">
    <property type="entry name" value="PRK05416.1"/>
    <property type="match status" value="1"/>
</dbReference>
<evidence type="ECO:0000256" key="4">
    <source>
        <dbReference type="HAMAP-Rule" id="MF_00636"/>
    </source>
</evidence>
<comment type="caution">
    <text evidence="9">The sequence shown here is derived from an EMBL/GenBank/DDBJ whole genome shotgun (WGS) entry which is preliminary data.</text>
</comment>
<dbReference type="InterPro" id="IPR053931">
    <property type="entry name" value="RapZ_C"/>
</dbReference>
<organism evidence="9 10">
    <name type="scientific">Aliidongia dinghuensis</name>
    <dbReference type="NCBI Taxonomy" id="1867774"/>
    <lineage>
        <taxon>Bacteria</taxon>
        <taxon>Pseudomonadati</taxon>
        <taxon>Pseudomonadota</taxon>
        <taxon>Alphaproteobacteria</taxon>
        <taxon>Rhodospirillales</taxon>
        <taxon>Dongiaceae</taxon>
        <taxon>Aliidongia</taxon>
    </lineage>
</organism>
<dbReference type="InterPro" id="IPR027417">
    <property type="entry name" value="P-loop_NTPase"/>
</dbReference>
<feature type="domain" description="RapZ C-terminal" evidence="8">
    <location>
        <begin position="334"/>
        <end position="451"/>
    </location>
</feature>
<evidence type="ECO:0000256" key="1">
    <source>
        <dbReference type="ARBA" id="ARBA00022741"/>
    </source>
</evidence>
<dbReference type="InterPro" id="IPR005337">
    <property type="entry name" value="RapZ-like"/>
</dbReference>
<keyword evidence="10" id="KW-1185">Reference proteome</keyword>
<dbReference type="Pfam" id="PF22740">
    <property type="entry name" value="PapZ_C"/>
    <property type="match status" value="1"/>
</dbReference>
<dbReference type="RefSeq" id="WP_189047240.1">
    <property type="nucleotide sequence ID" value="NZ_BMJQ01000007.1"/>
</dbReference>
<dbReference type="CDD" id="cd01918">
    <property type="entry name" value="HprK_C"/>
    <property type="match status" value="1"/>
</dbReference>
<dbReference type="InterPro" id="IPR053930">
    <property type="entry name" value="RapZ-like_N"/>
</dbReference>
<evidence type="ECO:0000256" key="5">
    <source>
        <dbReference type="SAM" id="MobiDB-lite"/>
    </source>
</evidence>
<dbReference type="Pfam" id="PF03668">
    <property type="entry name" value="RapZ-like_N"/>
    <property type="match status" value="1"/>
</dbReference>
<feature type="compositionally biased region" description="Polar residues" evidence="5">
    <location>
        <begin position="469"/>
        <end position="479"/>
    </location>
</feature>
<protein>
    <recommendedName>
        <fullName evidence="11">Nucleotide-binding protein</fullName>
    </recommendedName>
</protein>
<evidence type="ECO:0000259" key="7">
    <source>
        <dbReference type="Pfam" id="PF07475"/>
    </source>
</evidence>
<dbReference type="PANTHER" id="PTHR30448">
    <property type="entry name" value="RNASE ADAPTER PROTEIN RAPZ"/>
    <property type="match status" value="1"/>
</dbReference>
<proteinExistence type="inferred from homology"/>
<feature type="compositionally biased region" description="Basic and acidic residues" evidence="5">
    <location>
        <begin position="455"/>
        <end position="467"/>
    </location>
</feature>
<dbReference type="Gene3D" id="3.40.50.300">
    <property type="entry name" value="P-loop containing nucleotide triphosphate hydrolases"/>
    <property type="match status" value="1"/>
</dbReference>
<reference evidence="9" key="1">
    <citation type="journal article" date="2014" name="Int. J. Syst. Evol. Microbiol.">
        <title>Complete genome sequence of Corynebacterium casei LMG S-19264T (=DSM 44701T), isolated from a smear-ripened cheese.</title>
        <authorList>
            <consortium name="US DOE Joint Genome Institute (JGI-PGF)"/>
            <person name="Walter F."/>
            <person name="Albersmeier A."/>
            <person name="Kalinowski J."/>
            <person name="Ruckert C."/>
        </authorList>
    </citation>
    <scope>NUCLEOTIDE SEQUENCE</scope>
    <source>
        <strain evidence="9">CGMCC 1.15725</strain>
    </source>
</reference>
<dbReference type="HAMAP" id="MF_00636">
    <property type="entry name" value="RapZ_like"/>
    <property type="match status" value="1"/>
</dbReference>
<dbReference type="SUPFAM" id="SSF53795">
    <property type="entry name" value="PEP carboxykinase-like"/>
    <property type="match status" value="1"/>
</dbReference>
<evidence type="ECO:0000313" key="9">
    <source>
        <dbReference type="EMBL" id="GGF22457.1"/>
    </source>
</evidence>
<dbReference type="Proteomes" id="UP000646365">
    <property type="component" value="Unassembled WGS sequence"/>
</dbReference>
<feature type="domain" description="HPr kinase/phosphorylase C-terminal" evidence="7">
    <location>
        <begin position="3"/>
        <end position="74"/>
    </location>
</feature>
<feature type="domain" description="RapZ-like N-terminal" evidence="6">
    <location>
        <begin position="173"/>
        <end position="324"/>
    </location>
</feature>
<evidence type="ECO:0000259" key="6">
    <source>
        <dbReference type="Pfam" id="PF03668"/>
    </source>
</evidence>
<dbReference type="SUPFAM" id="SSF52540">
    <property type="entry name" value="P-loop containing nucleoside triphosphate hydrolases"/>
    <property type="match status" value="1"/>
</dbReference>
<dbReference type="GO" id="GO:0005525">
    <property type="term" value="F:GTP binding"/>
    <property type="evidence" value="ECO:0007669"/>
    <property type="project" value="UniProtKB-UniRule"/>
</dbReference>
<gene>
    <name evidence="9" type="ORF">GCM10011611_30690</name>
</gene>
<feature type="binding site" evidence="4">
    <location>
        <begin position="179"/>
        <end position="186"/>
    </location>
    <ligand>
        <name>ATP</name>
        <dbReference type="ChEBI" id="CHEBI:30616"/>
    </ligand>
</feature>